<dbReference type="InterPro" id="IPR036640">
    <property type="entry name" value="ABC1_TM_sf"/>
</dbReference>
<evidence type="ECO:0000313" key="11">
    <source>
        <dbReference type="Proteomes" id="UP001552521"/>
    </source>
</evidence>
<evidence type="ECO:0000259" key="8">
    <source>
        <dbReference type="PROSITE" id="PS50893"/>
    </source>
</evidence>
<dbReference type="Pfam" id="PF00005">
    <property type="entry name" value="ABC_tran"/>
    <property type="match status" value="1"/>
</dbReference>
<dbReference type="PROSITE" id="PS50893">
    <property type="entry name" value="ABC_TRANSPORTER_2"/>
    <property type="match status" value="1"/>
</dbReference>
<dbReference type="PROSITE" id="PS00211">
    <property type="entry name" value="ABC_TRANSPORTER_1"/>
    <property type="match status" value="1"/>
</dbReference>
<keyword evidence="5 7" id="KW-1133">Transmembrane helix</keyword>
<dbReference type="PANTHER" id="PTHR43394">
    <property type="entry name" value="ATP-DEPENDENT PERMEASE MDL1, MITOCHONDRIAL"/>
    <property type="match status" value="1"/>
</dbReference>
<proteinExistence type="predicted"/>
<dbReference type="PROSITE" id="PS50929">
    <property type="entry name" value="ABC_TM1F"/>
    <property type="match status" value="1"/>
</dbReference>
<dbReference type="InterPro" id="IPR003593">
    <property type="entry name" value="AAA+_ATPase"/>
</dbReference>
<keyword evidence="3" id="KW-0547">Nucleotide-binding</keyword>
<evidence type="ECO:0000256" key="2">
    <source>
        <dbReference type="ARBA" id="ARBA00022692"/>
    </source>
</evidence>
<dbReference type="InterPro" id="IPR017871">
    <property type="entry name" value="ABC_transporter-like_CS"/>
</dbReference>
<dbReference type="SUPFAM" id="SSF90123">
    <property type="entry name" value="ABC transporter transmembrane region"/>
    <property type="match status" value="1"/>
</dbReference>
<dbReference type="EMBL" id="JBFAQK010000055">
    <property type="protein sequence ID" value="MEV4684581.1"/>
    <property type="molecule type" value="Genomic_DNA"/>
</dbReference>
<keyword evidence="6 7" id="KW-0472">Membrane</keyword>
<evidence type="ECO:0000256" key="7">
    <source>
        <dbReference type="SAM" id="Phobius"/>
    </source>
</evidence>
<dbReference type="InterPro" id="IPR003439">
    <property type="entry name" value="ABC_transporter-like_ATP-bd"/>
</dbReference>
<dbReference type="Gene3D" id="1.20.1560.10">
    <property type="entry name" value="ABC transporter type 1, transmembrane domain"/>
    <property type="match status" value="1"/>
</dbReference>
<reference evidence="10 11" key="1">
    <citation type="submission" date="2024-06" db="EMBL/GenBank/DDBJ databases">
        <title>The Natural Products Discovery Center: Release of the First 8490 Sequenced Strains for Exploring Actinobacteria Biosynthetic Diversity.</title>
        <authorList>
            <person name="Kalkreuter E."/>
            <person name="Kautsar S.A."/>
            <person name="Yang D."/>
            <person name="Bader C.D."/>
            <person name="Teijaro C.N."/>
            <person name="Fluegel L."/>
            <person name="Davis C.M."/>
            <person name="Simpson J.R."/>
            <person name="Lauterbach L."/>
            <person name="Steele A.D."/>
            <person name="Gui C."/>
            <person name="Meng S."/>
            <person name="Li G."/>
            <person name="Viehrig K."/>
            <person name="Ye F."/>
            <person name="Su P."/>
            <person name="Kiefer A.F."/>
            <person name="Nichols A."/>
            <person name="Cepeda A.J."/>
            <person name="Yan W."/>
            <person name="Fan B."/>
            <person name="Jiang Y."/>
            <person name="Adhikari A."/>
            <person name="Zheng C.-J."/>
            <person name="Schuster L."/>
            <person name="Cowan T.M."/>
            <person name="Smanski M.J."/>
            <person name="Chevrette M.G."/>
            <person name="De Carvalho L.P.S."/>
            <person name="Shen B."/>
        </authorList>
    </citation>
    <scope>NUCLEOTIDE SEQUENCE [LARGE SCALE GENOMIC DNA]</scope>
    <source>
        <strain evidence="10 11">NPDC049344</strain>
    </source>
</reference>
<feature type="domain" description="ABC transporter" evidence="8">
    <location>
        <begin position="357"/>
        <end position="593"/>
    </location>
</feature>
<dbReference type="RefSeq" id="WP_364599607.1">
    <property type="nucleotide sequence ID" value="NZ_JBFAQK010000055.1"/>
</dbReference>
<keyword evidence="4 10" id="KW-0067">ATP-binding</keyword>
<feature type="transmembrane region" description="Helical" evidence="7">
    <location>
        <begin position="36"/>
        <end position="57"/>
    </location>
</feature>
<keyword evidence="2 7" id="KW-0812">Transmembrane</keyword>
<evidence type="ECO:0000256" key="5">
    <source>
        <dbReference type="ARBA" id="ARBA00022989"/>
    </source>
</evidence>
<evidence type="ECO:0000256" key="4">
    <source>
        <dbReference type="ARBA" id="ARBA00022840"/>
    </source>
</evidence>
<feature type="transmembrane region" description="Helical" evidence="7">
    <location>
        <begin position="174"/>
        <end position="191"/>
    </location>
</feature>
<comment type="caution">
    <text evidence="10">The sequence shown here is derived from an EMBL/GenBank/DDBJ whole genome shotgun (WGS) entry which is preliminary data.</text>
</comment>
<organism evidence="10 11">
    <name type="scientific">Streptomyces kurssanovii</name>
    <dbReference type="NCBI Taxonomy" id="67312"/>
    <lineage>
        <taxon>Bacteria</taxon>
        <taxon>Bacillati</taxon>
        <taxon>Actinomycetota</taxon>
        <taxon>Actinomycetes</taxon>
        <taxon>Kitasatosporales</taxon>
        <taxon>Streptomycetaceae</taxon>
        <taxon>Streptomyces</taxon>
    </lineage>
</organism>
<evidence type="ECO:0000256" key="1">
    <source>
        <dbReference type="ARBA" id="ARBA00004651"/>
    </source>
</evidence>
<feature type="domain" description="ABC transmembrane type-1" evidence="9">
    <location>
        <begin position="37"/>
        <end position="323"/>
    </location>
</feature>
<accession>A0ABV3I1U7</accession>
<dbReference type="CDD" id="cd18550">
    <property type="entry name" value="ABC_6TM_exporter_like"/>
    <property type="match status" value="1"/>
</dbReference>
<dbReference type="SMART" id="SM00382">
    <property type="entry name" value="AAA"/>
    <property type="match status" value="1"/>
</dbReference>
<protein>
    <submittedName>
        <fullName evidence="10">ABC transporter ATP-binding protein</fullName>
    </submittedName>
</protein>
<feature type="transmembrane region" description="Helical" evidence="7">
    <location>
        <begin position="72"/>
        <end position="97"/>
    </location>
</feature>
<keyword evidence="11" id="KW-1185">Reference proteome</keyword>
<evidence type="ECO:0000256" key="3">
    <source>
        <dbReference type="ARBA" id="ARBA00022741"/>
    </source>
</evidence>
<dbReference type="GO" id="GO:0005524">
    <property type="term" value="F:ATP binding"/>
    <property type="evidence" value="ECO:0007669"/>
    <property type="project" value="UniProtKB-KW"/>
</dbReference>
<dbReference type="InterPro" id="IPR011527">
    <property type="entry name" value="ABC1_TM_dom"/>
</dbReference>
<name>A0ABV3I1U7_9ACTN</name>
<dbReference type="InterPro" id="IPR039421">
    <property type="entry name" value="Type_1_exporter"/>
</dbReference>
<evidence type="ECO:0000256" key="6">
    <source>
        <dbReference type="ARBA" id="ARBA00023136"/>
    </source>
</evidence>
<feature type="transmembrane region" description="Helical" evidence="7">
    <location>
        <begin position="264"/>
        <end position="285"/>
    </location>
</feature>
<feature type="transmembrane region" description="Helical" evidence="7">
    <location>
        <begin position="146"/>
        <end position="168"/>
    </location>
</feature>
<dbReference type="Gene3D" id="3.40.50.300">
    <property type="entry name" value="P-loop containing nucleotide triphosphate hydrolases"/>
    <property type="match status" value="1"/>
</dbReference>
<dbReference type="PANTHER" id="PTHR43394:SF7">
    <property type="entry name" value="ABC TRANSPORTER B FAMILY MEMBER 28"/>
    <property type="match status" value="1"/>
</dbReference>
<dbReference type="InterPro" id="IPR027417">
    <property type="entry name" value="P-loop_NTPase"/>
</dbReference>
<gene>
    <name evidence="10" type="ORF">AB0K36_27850</name>
</gene>
<dbReference type="SUPFAM" id="SSF52540">
    <property type="entry name" value="P-loop containing nucleoside triphosphate hydrolases"/>
    <property type="match status" value="1"/>
</dbReference>
<dbReference type="Pfam" id="PF00664">
    <property type="entry name" value="ABC_membrane"/>
    <property type="match status" value="1"/>
</dbReference>
<evidence type="ECO:0000313" key="10">
    <source>
        <dbReference type="EMBL" id="MEV4684581.1"/>
    </source>
</evidence>
<sequence length="602" mass="65222">MRLEHTSWTPPPKDPDQPPAEVRRILRLFRPYRGRLVVVGLLVGASSLVSVASPFLLREILDTAIPQGRTGLLSLLALGMIATAVMTSVFGVLQTLISTTVGQQVMHDLRTGVYAQLQRMPLAFFTRTRTGEVQSRIANDIGGMQATVTSTATSLVSNLTAVVASVVAMLALDWRLTVVSLVLLPLFVWISRRVGRERKKITTQRQKQMAAMAATVTESLSVSGILLGRTMGRADSLTRSFAEESERLVDLEVRSSMAGRWRMSTIGIVMAAMPALIYWAAGFALRTGGPAISIGTLVAFVSLQQGLFRPAVSLLSTGVQMQTSLALFQRIFEYLDLRVDITEPAEPVALDKVRGEVRFEKVGFSYDPAQERPTLDGIDLTVPAGGSLAVVGPTGSGKSTLSYLVPRLYDVTGGRVTIDGVDVRDLAFDTLAQAVGVVSQETYLFHASVADNLRFAKPDATDEELEAAARAAQIHDHIASLPDGYDTLVGERGYRFSGGEKQRLALARTILRDPPVLVLDEATSALDTRTEHAVQQAIESLSRGRTTITIAHRLSTVRDADEIVVLDAGRIAERGSHSELLERDGRYAALVRRDAQLTPAAP</sequence>
<dbReference type="Proteomes" id="UP001552521">
    <property type="component" value="Unassembled WGS sequence"/>
</dbReference>
<evidence type="ECO:0000259" key="9">
    <source>
        <dbReference type="PROSITE" id="PS50929"/>
    </source>
</evidence>
<comment type="subcellular location">
    <subcellularLocation>
        <location evidence="1">Cell membrane</location>
        <topology evidence="1">Multi-pass membrane protein</topology>
    </subcellularLocation>
</comment>